<dbReference type="InterPro" id="IPR025469">
    <property type="entry name" value="DUF4320"/>
</dbReference>
<dbReference type="AlphaFoldDB" id="A0A8J8MEC5"/>
<evidence type="ECO:0000313" key="3">
    <source>
        <dbReference type="Proteomes" id="UP000677305"/>
    </source>
</evidence>
<reference evidence="2 3" key="1">
    <citation type="submission" date="2020-07" db="EMBL/GenBank/DDBJ databases">
        <title>Vallitalea guaymasensis genome.</title>
        <authorList>
            <person name="Postec A."/>
        </authorList>
    </citation>
    <scope>NUCLEOTIDE SEQUENCE [LARGE SCALE GENOMIC DNA]</scope>
    <source>
        <strain evidence="2 3">Ra1766G1</strain>
    </source>
</reference>
<feature type="transmembrane region" description="Helical" evidence="1">
    <location>
        <begin position="12"/>
        <end position="37"/>
    </location>
</feature>
<dbReference type="KEGG" id="vgu:HYG85_20250"/>
<accession>A0A8J8MEC5</accession>
<proteinExistence type="predicted"/>
<evidence type="ECO:0000256" key="1">
    <source>
        <dbReference type="SAM" id="Phobius"/>
    </source>
</evidence>
<keyword evidence="1" id="KW-0472">Membrane</keyword>
<organism evidence="2 3">
    <name type="scientific">Vallitalea guaymasensis</name>
    <dbReference type="NCBI Taxonomy" id="1185412"/>
    <lineage>
        <taxon>Bacteria</taxon>
        <taxon>Bacillati</taxon>
        <taxon>Bacillota</taxon>
        <taxon>Clostridia</taxon>
        <taxon>Lachnospirales</taxon>
        <taxon>Vallitaleaceae</taxon>
        <taxon>Vallitalea</taxon>
    </lineage>
</organism>
<keyword evidence="1" id="KW-0812">Transmembrane</keyword>
<sequence length="130" mass="14485">MIILKNKNGEGYIDAVIVVFVVILIIALATSVLPIFIKKAKLDTFADEVVRYAEIEGRIGNQTKSKINNMKSETGLNPKVEWSTKGKIQLNNEFSLVLTLETNIGFFSFGSFPIPLTSKATGRSEVYWKN</sequence>
<dbReference type="Pfam" id="PF14208">
    <property type="entry name" value="DUF4320"/>
    <property type="match status" value="1"/>
</dbReference>
<dbReference type="EMBL" id="CP058561">
    <property type="protein sequence ID" value="QUH31125.1"/>
    <property type="molecule type" value="Genomic_DNA"/>
</dbReference>
<dbReference type="RefSeq" id="WP_212691201.1">
    <property type="nucleotide sequence ID" value="NZ_CP058561.1"/>
</dbReference>
<keyword evidence="3" id="KW-1185">Reference proteome</keyword>
<gene>
    <name evidence="2" type="ORF">HYG85_20250</name>
</gene>
<keyword evidence="1" id="KW-1133">Transmembrane helix</keyword>
<evidence type="ECO:0000313" key="2">
    <source>
        <dbReference type="EMBL" id="QUH31125.1"/>
    </source>
</evidence>
<protein>
    <submittedName>
        <fullName evidence="2">DUF4320 family protein</fullName>
    </submittedName>
</protein>
<dbReference type="Proteomes" id="UP000677305">
    <property type="component" value="Chromosome"/>
</dbReference>
<name>A0A8J8MEC5_9FIRM</name>